<sequence length="175" mass="20299">MRKDTEMFEYTPKRDIQEGVQLNKADETDAEEVTGTEPTLLEDTQGAEKRYPTRRRKAPDYMKDHQCKTVCNDECEDVDYFYKVVYGVPTTYKEAMDSENSRLWENAMKEGVTSLQENDTFTLTPLPEARMSSVRALMQVAVQQELVLHQMDVETAYLHAPMDCEVFMEQPEGFE</sequence>
<feature type="compositionally biased region" description="Basic and acidic residues" evidence="1">
    <location>
        <begin position="1"/>
        <end position="17"/>
    </location>
</feature>
<evidence type="ECO:0000256" key="1">
    <source>
        <dbReference type="SAM" id="MobiDB-lite"/>
    </source>
</evidence>
<feature type="domain" description="Reverse transcriptase Ty1/copia-type" evidence="2">
    <location>
        <begin position="119"/>
        <end position="175"/>
    </location>
</feature>
<accession>A0A1A8K7H6</accession>
<feature type="region of interest" description="Disordered" evidence="1">
    <location>
        <begin position="1"/>
        <end position="56"/>
    </location>
</feature>
<dbReference type="AlphaFoldDB" id="A0A1A8K7H6"/>
<dbReference type="InterPro" id="IPR013103">
    <property type="entry name" value="RVT_2"/>
</dbReference>
<feature type="non-terminal residue" evidence="3">
    <location>
        <position position="175"/>
    </location>
</feature>
<evidence type="ECO:0000259" key="2">
    <source>
        <dbReference type="Pfam" id="PF07727"/>
    </source>
</evidence>
<dbReference type="EMBL" id="HAEE01008315">
    <property type="protein sequence ID" value="SBR28365.1"/>
    <property type="molecule type" value="Transcribed_RNA"/>
</dbReference>
<reference evidence="3" key="2">
    <citation type="submission" date="2016-06" db="EMBL/GenBank/DDBJ databases">
        <title>The genome of a short-lived fish provides insights into sex chromosome evolution and the genetic control of aging.</title>
        <authorList>
            <person name="Reichwald K."/>
            <person name="Felder M."/>
            <person name="Petzold A."/>
            <person name="Koch P."/>
            <person name="Groth M."/>
            <person name="Platzer M."/>
        </authorList>
    </citation>
    <scope>NUCLEOTIDE SEQUENCE</scope>
    <source>
        <tissue evidence="3">Brain</tissue>
    </source>
</reference>
<protein>
    <recommendedName>
        <fullName evidence="2">Reverse transcriptase Ty1/copia-type domain-containing protein</fullName>
    </recommendedName>
</protein>
<organism evidence="3">
    <name type="scientific">Nothobranchius kuhntae</name>
    <name type="common">Beira killifish</name>
    <dbReference type="NCBI Taxonomy" id="321403"/>
    <lineage>
        <taxon>Eukaryota</taxon>
        <taxon>Metazoa</taxon>
        <taxon>Chordata</taxon>
        <taxon>Craniata</taxon>
        <taxon>Vertebrata</taxon>
        <taxon>Euteleostomi</taxon>
        <taxon>Actinopterygii</taxon>
        <taxon>Neopterygii</taxon>
        <taxon>Teleostei</taxon>
        <taxon>Neoteleostei</taxon>
        <taxon>Acanthomorphata</taxon>
        <taxon>Ovalentaria</taxon>
        <taxon>Atherinomorphae</taxon>
        <taxon>Cyprinodontiformes</taxon>
        <taxon>Nothobranchiidae</taxon>
        <taxon>Nothobranchius</taxon>
    </lineage>
</organism>
<reference evidence="3" key="1">
    <citation type="submission" date="2016-05" db="EMBL/GenBank/DDBJ databases">
        <authorList>
            <person name="Lavstsen T."/>
            <person name="Jespersen J.S."/>
        </authorList>
    </citation>
    <scope>NUCLEOTIDE SEQUENCE</scope>
    <source>
        <tissue evidence="3">Brain</tissue>
    </source>
</reference>
<proteinExistence type="predicted"/>
<name>A0A1A8K7H6_NOTKU</name>
<gene>
    <name evidence="3" type="primary">CR788254.1</name>
</gene>
<evidence type="ECO:0000313" key="3">
    <source>
        <dbReference type="EMBL" id="SBR28365.1"/>
    </source>
</evidence>
<dbReference type="Pfam" id="PF07727">
    <property type="entry name" value="RVT_2"/>
    <property type="match status" value="1"/>
</dbReference>